<organism evidence="2">
    <name type="scientific">Aphanomyces invadans</name>
    <dbReference type="NCBI Taxonomy" id="157072"/>
    <lineage>
        <taxon>Eukaryota</taxon>
        <taxon>Sar</taxon>
        <taxon>Stramenopiles</taxon>
        <taxon>Oomycota</taxon>
        <taxon>Saprolegniomycetes</taxon>
        <taxon>Saprolegniales</taxon>
        <taxon>Verrucalvaceae</taxon>
        <taxon>Aphanomyces</taxon>
    </lineage>
</organism>
<name>A0A024UPI8_9STRA</name>
<accession>A0A024UPI8</accession>
<proteinExistence type="predicted"/>
<dbReference type="RefSeq" id="XP_008862019.1">
    <property type="nucleotide sequence ID" value="XM_008863797.1"/>
</dbReference>
<evidence type="ECO:0000313" key="2">
    <source>
        <dbReference type="EMBL" id="ETW08214.1"/>
    </source>
</evidence>
<reference evidence="2" key="1">
    <citation type="submission" date="2013-12" db="EMBL/GenBank/DDBJ databases">
        <title>The Genome Sequence of Aphanomyces invadans NJM9701.</title>
        <authorList>
            <consortium name="The Broad Institute Genomics Platform"/>
            <person name="Russ C."/>
            <person name="Tyler B."/>
            <person name="van West P."/>
            <person name="Dieguez-Uribeondo J."/>
            <person name="Young S.K."/>
            <person name="Zeng Q."/>
            <person name="Gargeya S."/>
            <person name="Fitzgerald M."/>
            <person name="Abouelleil A."/>
            <person name="Alvarado L."/>
            <person name="Chapman S.B."/>
            <person name="Gainer-Dewar J."/>
            <person name="Goldberg J."/>
            <person name="Griggs A."/>
            <person name="Gujja S."/>
            <person name="Hansen M."/>
            <person name="Howarth C."/>
            <person name="Imamovic A."/>
            <person name="Ireland A."/>
            <person name="Larimer J."/>
            <person name="McCowan C."/>
            <person name="Murphy C."/>
            <person name="Pearson M."/>
            <person name="Poon T.W."/>
            <person name="Priest M."/>
            <person name="Roberts A."/>
            <person name="Saif S."/>
            <person name="Shea T."/>
            <person name="Sykes S."/>
            <person name="Wortman J."/>
            <person name="Nusbaum C."/>
            <person name="Birren B."/>
        </authorList>
    </citation>
    <scope>NUCLEOTIDE SEQUENCE [LARGE SCALE GENOMIC DNA]</scope>
    <source>
        <strain evidence="2">NJM9701</strain>
    </source>
</reference>
<evidence type="ECO:0000256" key="1">
    <source>
        <dbReference type="SAM" id="MobiDB-lite"/>
    </source>
</evidence>
<dbReference type="EMBL" id="KI913953">
    <property type="protein sequence ID" value="ETW08214.1"/>
    <property type="molecule type" value="Genomic_DNA"/>
</dbReference>
<protein>
    <submittedName>
        <fullName evidence="2">Uncharacterized protein</fullName>
    </submittedName>
</protein>
<gene>
    <name evidence="2" type="ORF">H310_00861</name>
</gene>
<feature type="region of interest" description="Disordered" evidence="1">
    <location>
        <begin position="189"/>
        <end position="210"/>
    </location>
</feature>
<dbReference type="AlphaFoldDB" id="A0A024UPI8"/>
<sequence>MRRQVERVQLVLVLVKVGCVRLASKHVKLGVMDPGSVERQRRRRGVLGHALGQDGPFFRLEVEHVDVARCGGRRRDAAVQDHEVLVQTGRMFIPGGRFVRQPPPLPHERVQVELVKRPVRVVLPVILQRTPAKDVHGPVVHNGAVAGKARGYVASPDNVFPALRLELVQVDVGVVVLVAKDCRRSATKHDEARPVGMEHRRVKKTREVGTARAHDAPLPIHGARREFLLNLLAFVSQIRLGRDVAPRSPCFSTPMLLGFDRKDVPIVERAVVQVQRRVRARSGMQTPRHVRVGALGHHERDHVVTIFYCLVVPLEFERSLRAVRVQVVAIEHQLRIHLVVRG</sequence>
<dbReference type="GeneID" id="20077911"/>
<dbReference type="VEuPathDB" id="FungiDB:H310_00861"/>